<gene>
    <name evidence="2" type="ORF">ACFQ63_17135</name>
</gene>
<protein>
    <recommendedName>
        <fullName evidence="4">Lipoprotein</fullName>
    </recommendedName>
</protein>
<reference evidence="2 3" key="1">
    <citation type="submission" date="2024-09" db="EMBL/GenBank/DDBJ databases">
        <title>The Natural Products Discovery Center: Release of the First 8490 Sequenced Strains for Exploring Actinobacteria Biosynthetic Diversity.</title>
        <authorList>
            <person name="Kalkreuter E."/>
            <person name="Kautsar S.A."/>
            <person name="Yang D."/>
            <person name="Bader C.D."/>
            <person name="Teijaro C.N."/>
            <person name="Fluegel L."/>
            <person name="Davis C.M."/>
            <person name="Simpson J.R."/>
            <person name="Lauterbach L."/>
            <person name="Steele A.D."/>
            <person name="Gui C."/>
            <person name="Meng S."/>
            <person name="Li G."/>
            <person name="Viehrig K."/>
            <person name="Ye F."/>
            <person name="Su P."/>
            <person name="Kiefer A.F."/>
            <person name="Nichols A."/>
            <person name="Cepeda A.J."/>
            <person name="Yan W."/>
            <person name="Fan B."/>
            <person name="Jiang Y."/>
            <person name="Adhikari A."/>
            <person name="Zheng C.-J."/>
            <person name="Schuster L."/>
            <person name="Cowan T.M."/>
            <person name="Smanski M.J."/>
            <person name="Chevrette M.G."/>
            <person name="De Carvalho L.P.S."/>
            <person name="Shen B."/>
        </authorList>
    </citation>
    <scope>NUCLEOTIDE SEQUENCE [LARGE SCALE GENOMIC DNA]</scope>
    <source>
        <strain evidence="2 3">NPDC056472</strain>
    </source>
</reference>
<evidence type="ECO:0008006" key="4">
    <source>
        <dbReference type="Google" id="ProtNLM"/>
    </source>
</evidence>
<evidence type="ECO:0000256" key="1">
    <source>
        <dbReference type="SAM" id="SignalP"/>
    </source>
</evidence>
<feature type="signal peptide" evidence="1">
    <location>
        <begin position="1"/>
        <end position="19"/>
    </location>
</feature>
<name>A0ABW6IVT3_STRWE</name>
<feature type="chain" id="PRO_5045576953" description="Lipoprotein" evidence="1">
    <location>
        <begin position="20"/>
        <end position="146"/>
    </location>
</feature>
<evidence type="ECO:0000313" key="2">
    <source>
        <dbReference type="EMBL" id="MFE5981419.1"/>
    </source>
</evidence>
<proteinExistence type="predicted"/>
<comment type="caution">
    <text evidence="2">The sequence shown here is derived from an EMBL/GenBank/DDBJ whole genome shotgun (WGS) entry which is preliminary data.</text>
</comment>
<accession>A0ABW6IVT3</accession>
<dbReference type="PROSITE" id="PS51257">
    <property type="entry name" value="PROKAR_LIPOPROTEIN"/>
    <property type="match status" value="1"/>
</dbReference>
<keyword evidence="1" id="KW-0732">Signal</keyword>
<dbReference type="Proteomes" id="UP001600424">
    <property type="component" value="Unassembled WGS sequence"/>
</dbReference>
<sequence length="146" mass="15753">MRRCRTALISLPVALALTACGRLYELPPPEGDPVVLKPAEVATTWTDADGGTLTLKQDGTFVADKICIAIGFEDGLTQSGTGTWKQGSNKKQSIVSVTFDAAHPETGERKPDPWAALRRGKVWKLWTRVGDPDHDDPHCTLTSPAS</sequence>
<dbReference type="EMBL" id="JBHTRV010000011">
    <property type="protein sequence ID" value="MFE5981419.1"/>
    <property type="molecule type" value="Genomic_DNA"/>
</dbReference>
<evidence type="ECO:0000313" key="3">
    <source>
        <dbReference type="Proteomes" id="UP001600424"/>
    </source>
</evidence>
<organism evidence="2 3">
    <name type="scientific">Streptomyces wedmorensis</name>
    <dbReference type="NCBI Taxonomy" id="43759"/>
    <lineage>
        <taxon>Bacteria</taxon>
        <taxon>Bacillati</taxon>
        <taxon>Actinomycetota</taxon>
        <taxon>Actinomycetes</taxon>
        <taxon>Kitasatosporales</taxon>
        <taxon>Streptomycetaceae</taxon>
        <taxon>Streptomyces</taxon>
    </lineage>
</organism>
<dbReference type="RefSeq" id="WP_386257925.1">
    <property type="nucleotide sequence ID" value="NZ_JBHTRV010000011.1"/>
</dbReference>
<keyword evidence="3" id="KW-1185">Reference proteome</keyword>